<name>A0A0C9N4Q4_9FUNG</name>
<keyword evidence="3" id="KW-1185">Reference proteome</keyword>
<evidence type="ECO:0000313" key="2">
    <source>
        <dbReference type="EMBL" id="GAN11057.1"/>
    </source>
</evidence>
<dbReference type="Pfam" id="PF00078">
    <property type="entry name" value="RVT_1"/>
    <property type="match status" value="1"/>
</dbReference>
<dbReference type="OrthoDB" id="2287159at2759"/>
<dbReference type="InterPro" id="IPR000477">
    <property type="entry name" value="RT_dom"/>
</dbReference>
<reference evidence="2" key="1">
    <citation type="submission" date="2014-09" db="EMBL/GenBank/DDBJ databases">
        <title>Draft genome sequence of an oleaginous Mucoromycotina fungus Mucor ambiguus NBRC6742.</title>
        <authorList>
            <person name="Takeda I."/>
            <person name="Yamane N."/>
            <person name="Morita T."/>
            <person name="Tamano K."/>
            <person name="Machida M."/>
            <person name="Baker S."/>
            <person name="Koike H."/>
        </authorList>
    </citation>
    <scope>NUCLEOTIDE SEQUENCE</scope>
    <source>
        <strain evidence="2">NBRC 6742</strain>
    </source>
</reference>
<proteinExistence type="predicted"/>
<protein>
    <recommendedName>
        <fullName evidence="1">Reverse transcriptase domain-containing protein</fullName>
    </recommendedName>
</protein>
<evidence type="ECO:0000259" key="1">
    <source>
        <dbReference type="Pfam" id="PF00078"/>
    </source>
</evidence>
<feature type="domain" description="Reverse transcriptase" evidence="1">
    <location>
        <begin position="293"/>
        <end position="447"/>
    </location>
</feature>
<sequence length="689" mass="77967">MLLLTNINTDNPLSSSHLDIIVGDSNYNFTHFLAHSTTGYSPSALAYTTTKALLPDDLLDPDSHFVMPQKIDQHTSPLVCSQWLWQHGLMSHYYRKVSHQLQTTPAIPTFRRESTSTTIDYMFVSPDFAPFVTNQNIQFISSTWKDHALLRFASNTHGSGIWMANPYLAQNTYFITQLYTALLDDFHNNLATYTAPPRTTYFTNQIPHSDPLLDSSHARLCAPFTPEDLMDGASRSRHHKSSPGMDGLPYKVIGVLFFQHPATLTLALQVFDEALSLGIFPPSWQQTCLILLPKKGDLSLLKNWRSISHINTDAKIFTRLVNHRLMSHLGSKISTTQMGFIGEQGMIVQCMQEIATNTGSSTTALLLDQEMAYDDRVHLDYLQAFNIPSTLTTAITRLFSSTTSTVSVNGFLSPSFQQGRGLRQGDPLRTLLFNIAFNPLLRAIKNHSNITGKPHPHWISPLQHQGGITSWHDYTTPTLLTYLGFAICSNANQRASYTICIISKIRAYCQLHSSRSLTYRGRVTNIDSLLFSTLWHALRLFTFQQHEIRKLQQIVATFINRGSKISRFSFALLTQPITQRGLKILDPATTQANALQWRWLYFLIHPPQGLPLLMPSIPILRYTLNYILSTTDYPSYHWSFLFPNCRPVIPRRFGAIVSLLRSIDSVPHNYHPSHATMSTCLQLPLMELP</sequence>
<dbReference type="EMBL" id="DF836750">
    <property type="protein sequence ID" value="GAN11057.1"/>
    <property type="molecule type" value="Genomic_DNA"/>
</dbReference>
<evidence type="ECO:0000313" key="3">
    <source>
        <dbReference type="Proteomes" id="UP000053815"/>
    </source>
</evidence>
<dbReference type="Proteomes" id="UP000053815">
    <property type="component" value="Unassembled WGS sequence"/>
</dbReference>
<gene>
    <name evidence="2" type="ORF">MAM1_0461d10611</name>
</gene>
<organism evidence="2">
    <name type="scientific">Mucor ambiguus</name>
    <dbReference type="NCBI Taxonomy" id="91626"/>
    <lineage>
        <taxon>Eukaryota</taxon>
        <taxon>Fungi</taxon>
        <taxon>Fungi incertae sedis</taxon>
        <taxon>Mucoromycota</taxon>
        <taxon>Mucoromycotina</taxon>
        <taxon>Mucoromycetes</taxon>
        <taxon>Mucorales</taxon>
        <taxon>Mucorineae</taxon>
        <taxon>Mucoraceae</taxon>
        <taxon>Mucor</taxon>
    </lineage>
</organism>
<accession>A0A0C9N4Q4</accession>
<dbReference type="STRING" id="91626.A0A0C9N4Q4"/>
<dbReference type="PANTHER" id="PTHR19446">
    <property type="entry name" value="REVERSE TRANSCRIPTASES"/>
    <property type="match status" value="1"/>
</dbReference>
<dbReference type="AlphaFoldDB" id="A0A0C9N4Q4"/>